<keyword evidence="2" id="KW-1185">Reference proteome</keyword>
<gene>
    <name evidence="1" type="ORF">MENTE1834_LOCUS20965</name>
</gene>
<protein>
    <submittedName>
        <fullName evidence="1">Uncharacterized protein</fullName>
    </submittedName>
</protein>
<dbReference type="Proteomes" id="UP001497535">
    <property type="component" value="Unassembled WGS sequence"/>
</dbReference>
<proteinExistence type="predicted"/>
<organism evidence="1 2">
    <name type="scientific">Meloidogyne enterolobii</name>
    <name type="common">Root-knot nematode worm</name>
    <name type="synonym">Meloidogyne mayaguensis</name>
    <dbReference type="NCBI Taxonomy" id="390850"/>
    <lineage>
        <taxon>Eukaryota</taxon>
        <taxon>Metazoa</taxon>
        <taxon>Ecdysozoa</taxon>
        <taxon>Nematoda</taxon>
        <taxon>Chromadorea</taxon>
        <taxon>Rhabditida</taxon>
        <taxon>Tylenchina</taxon>
        <taxon>Tylenchomorpha</taxon>
        <taxon>Tylenchoidea</taxon>
        <taxon>Meloidogynidae</taxon>
        <taxon>Meloidogyninae</taxon>
        <taxon>Meloidogyne</taxon>
    </lineage>
</organism>
<evidence type="ECO:0000313" key="2">
    <source>
        <dbReference type="Proteomes" id="UP001497535"/>
    </source>
</evidence>
<comment type="caution">
    <text evidence="1">The sequence shown here is derived from an EMBL/GenBank/DDBJ whole genome shotgun (WGS) entry which is preliminary data.</text>
</comment>
<sequence>MSALKKPTFSFKKLFYKKIGSSDNSSTRNSSKTKHLPNQKPVNKDIIQKMLADHKLNMQLNAKGGQPATNLKRKNCETNGKN</sequence>
<name>A0ACB0Z730_MELEN</name>
<evidence type="ECO:0000313" key="1">
    <source>
        <dbReference type="EMBL" id="CAK5074236.1"/>
    </source>
</evidence>
<reference evidence="1" key="1">
    <citation type="submission" date="2023-11" db="EMBL/GenBank/DDBJ databases">
        <authorList>
            <person name="Poullet M."/>
        </authorList>
    </citation>
    <scope>NUCLEOTIDE SEQUENCE</scope>
    <source>
        <strain evidence="1">E1834</strain>
    </source>
</reference>
<dbReference type="EMBL" id="CAVMJV010000025">
    <property type="protein sequence ID" value="CAK5074236.1"/>
    <property type="molecule type" value="Genomic_DNA"/>
</dbReference>
<accession>A0ACB0Z730</accession>